<dbReference type="InterPro" id="IPR013098">
    <property type="entry name" value="Ig_I-set"/>
</dbReference>
<dbReference type="Pfam" id="PF00090">
    <property type="entry name" value="TSP_1"/>
    <property type="match status" value="3"/>
</dbReference>
<dbReference type="Pfam" id="PF07679">
    <property type="entry name" value="I-set"/>
    <property type="match status" value="1"/>
</dbReference>
<reference evidence="5 6" key="1">
    <citation type="submission" date="2024-11" db="EMBL/GenBank/DDBJ databases">
        <title>Chromosome-level genome assembly of the freshwater bivalve Anodonta woodiana.</title>
        <authorList>
            <person name="Chen X."/>
        </authorList>
    </citation>
    <scope>NUCLEOTIDE SEQUENCE [LARGE SCALE GENOMIC DNA]</scope>
    <source>
        <strain evidence="5">MN2024</strain>
        <tissue evidence="5">Gills</tissue>
    </source>
</reference>
<dbReference type="Pfam" id="PF13927">
    <property type="entry name" value="Ig_3"/>
    <property type="match status" value="1"/>
</dbReference>
<dbReference type="PANTHER" id="PTHR22906">
    <property type="entry name" value="PROPERDIN"/>
    <property type="match status" value="1"/>
</dbReference>
<dbReference type="EMBL" id="JBJQND010000002">
    <property type="protein sequence ID" value="KAL3886025.1"/>
    <property type="molecule type" value="Genomic_DNA"/>
</dbReference>
<dbReference type="FunFam" id="2.20.100.10:FF:000001">
    <property type="entry name" value="semaphorin-5A isoform X1"/>
    <property type="match status" value="2"/>
</dbReference>
<accession>A0ABD3XIU5</accession>
<dbReference type="InterPro" id="IPR003599">
    <property type="entry name" value="Ig_sub"/>
</dbReference>
<comment type="caution">
    <text evidence="5">The sequence shown here is derived from an EMBL/GenBank/DDBJ whole genome shotgun (WGS) entry which is preliminary data.</text>
</comment>
<dbReference type="SMART" id="SM00408">
    <property type="entry name" value="IGc2"/>
    <property type="match status" value="2"/>
</dbReference>
<dbReference type="InterPro" id="IPR007110">
    <property type="entry name" value="Ig-like_dom"/>
</dbReference>
<dbReference type="PANTHER" id="PTHR22906:SF21">
    <property type="entry name" value="SEMA DOMAIN-CONTAINING PROTEIN"/>
    <property type="match status" value="1"/>
</dbReference>
<dbReference type="PRINTS" id="PR01705">
    <property type="entry name" value="TSP1REPEAT"/>
</dbReference>
<evidence type="ECO:0000313" key="6">
    <source>
        <dbReference type="Proteomes" id="UP001634394"/>
    </source>
</evidence>
<dbReference type="Gene3D" id="2.60.40.10">
    <property type="entry name" value="Immunoglobulins"/>
    <property type="match status" value="2"/>
</dbReference>
<feature type="domain" description="Ig-like" evidence="4">
    <location>
        <begin position="316"/>
        <end position="405"/>
    </location>
</feature>
<dbReference type="Proteomes" id="UP001634394">
    <property type="component" value="Unassembled WGS sequence"/>
</dbReference>
<dbReference type="InterPro" id="IPR036383">
    <property type="entry name" value="TSP1_rpt_sf"/>
</dbReference>
<dbReference type="InterPro" id="IPR003598">
    <property type="entry name" value="Ig_sub2"/>
</dbReference>
<keyword evidence="2" id="KW-1015">Disulfide bond</keyword>
<evidence type="ECO:0000256" key="1">
    <source>
        <dbReference type="ARBA" id="ARBA00022737"/>
    </source>
</evidence>
<dbReference type="SUPFAM" id="SSF82895">
    <property type="entry name" value="TSP-1 type 1 repeat"/>
    <property type="match status" value="3"/>
</dbReference>
<dbReference type="PROSITE" id="PS50092">
    <property type="entry name" value="TSP1"/>
    <property type="match status" value="3"/>
</dbReference>
<evidence type="ECO:0000256" key="3">
    <source>
        <dbReference type="SAM" id="MobiDB-lite"/>
    </source>
</evidence>
<keyword evidence="6" id="KW-1185">Reference proteome</keyword>
<feature type="region of interest" description="Disordered" evidence="3">
    <location>
        <begin position="90"/>
        <end position="110"/>
    </location>
</feature>
<keyword evidence="1" id="KW-0677">Repeat</keyword>
<dbReference type="InterPro" id="IPR036179">
    <property type="entry name" value="Ig-like_dom_sf"/>
</dbReference>
<sequence length="405" mass="44264">MCNTLTHNRSRECNNPVPSRGGADCVGVRYEQSSCTDNCPGQWTAWNTWMDCSSTCGEGVQVRLRQCLLSDNITKTNNCFGVSIESESCSSGPCPTTTPAPTTPSTTTTEAPGVWTEWTQWSECSTHCGSGFRYIARFCIDPRTEIEKHDCPGLAVDSVSCEVNICPVDGFWSEWNGWGPCHGGHQSRSRQCNNPSPLYNGTDCQGNKVDVTNCIEEKTILTHVHLVPPEIFGATESNVGDNITLLCLTSIPGLTVTWFYQERDSLPLGAHQPIGTNELIIIGVNSKNYGNYTCTLSDSSKTVQSQVFINLHESAPVILSLTKNPGTVVEGSPVKLRCDVLAFPDPVIRWGYKDRSGNAYVPPPVSYKDGGKEIDIDSFQSMLYGGTWTCNAINKLGSDHRDIIV</sequence>
<dbReference type="AlphaFoldDB" id="A0ABD3XIU5"/>
<proteinExistence type="predicted"/>
<dbReference type="Gene3D" id="2.20.100.10">
    <property type="entry name" value="Thrombospondin type-1 (TSP1) repeat"/>
    <property type="match status" value="3"/>
</dbReference>
<evidence type="ECO:0000259" key="4">
    <source>
        <dbReference type="PROSITE" id="PS50835"/>
    </source>
</evidence>
<dbReference type="PROSITE" id="PS50835">
    <property type="entry name" value="IG_LIKE"/>
    <property type="match status" value="2"/>
</dbReference>
<dbReference type="SMART" id="SM00209">
    <property type="entry name" value="TSP1"/>
    <property type="match status" value="3"/>
</dbReference>
<dbReference type="InterPro" id="IPR013783">
    <property type="entry name" value="Ig-like_fold"/>
</dbReference>
<protein>
    <recommendedName>
        <fullName evidence="4">Ig-like domain-containing protein</fullName>
    </recommendedName>
</protein>
<feature type="domain" description="Ig-like" evidence="4">
    <location>
        <begin position="229"/>
        <end position="310"/>
    </location>
</feature>
<evidence type="ECO:0000256" key="2">
    <source>
        <dbReference type="ARBA" id="ARBA00023157"/>
    </source>
</evidence>
<gene>
    <name evidence="5" type="ORF">ACJMK2_026049</name>
</gene>
<organism evidence="5 6">
    <name type="scientific">Sinanodonta woodiana</name>
    <name type="common">Chinese pond mussel</name>
    <name type="synonym">Anodonta woodiana</name>
    <dbReference type="NCBI Taxonomy" id="1069815"/>
    <lineage>
        <taxon>Eukaryota</taxon>
        <taxon>Metazoa</taxon>
        <taxon>Spiralia</taxon>
        <taxon>Lophotrochozoa</taxon>
        <taxon>Mollusca</taxon>
        <taxon>Bivalvia</taxon>
        <taxon>Autobranchia</taxon>
        <taxon>Heteroconchia</taxon>
        <taxon>Palaeoheterodonta</taxon>
        <taxon>Unionida</taxon>
        <taxon>Unionoidea</taxon>
        <taxon>Unionidae</taxon>
        <taxon>Unioninae</taxon>
        <taxon>Sinanodonta</taxon>
    </lineage>
</organism>
<dbReference type="SMART" id="SM00409">
    <property type="entry name" value="IG"/>
    <property type="match status" value="2"/>
</dbReference>
<dbReference type="SUPFAM" id="SSF48726">
    <property type="entry name" value="Immunoglobulin"/>
    <property type="match status" value="2"/>
</dbReference>
<dbReference type="InterPro" id="IPR052065">
    <property type="entry name" value="Compl_asym_regulator"/>
</dbReference>
<name>A0ABD3XIU5_SINWO</name>
<dbReference type="InterPro" id="IPR000884">
    <property type="entry name" value="TSP1_rpt"/>
</dbReference>
<evidence type="ECO:0000313" key="5">
    <source>
        <dbReference type="EMBL" id="KAL3886025.1"/>
    </source>
</evidence>